<dbReference type="Gene3D" id="1.10.10.10">
    <property type="entry name" value="Winged helix-like DNA-binding domain superfamily/Winged helix DNA-binding domain"/>
    <property type="match status" value="1"/>
</dbReference>
<dbReference type="GO" id="GO:0006950">
    <property type="term" value="P:response to stress"/>
    <property type="evidence" value="ECO:0007669"/>
    <property type="project" value="TreeGrafter"/>
</dbReference>
<organism evidence="5 6">
    <name type="scientific">Vibrio harveyi</name>
    <name type="common">Beneckea harveyi</name>
    <dbReference type="NCBI Taxonomy" id="669"/>
    <lineage>
        <taxon>Bacteria</taxon>
        <taxon>Pseudomonadati</taxon>
        <taxon>Pseudomonadota</taxon>
        <taxon>Gammaproteobacteria</taxon>
        <taxon>Vibrionales</taxon>
        <taxon>Vibrionaceae</taxon>
        <taxon>Vibrio</taxon>
    </lineage>
</organism>
<dbReference type="InterPro" id="IPR036390">
    <property type="entry name" value="WH_DNA-bd_sf"/>
</dbReference>
<evidence type="ECO:0000256" key="3">
    <source>
        <dbReference type="ARBA" id="ARBA00023163"/>
    </source>
</evidence>
<dbReference type="SUPFAM" id="SSF46785">
    <property type="entry name" value="Winged helix' DNA-binding domain"/>
    <property type="match status" value="1"/>
</dbReference>
<dbReference type="InterPro" id="IPR036388">
    <property type="entry name" value="WH-like_DNA-bd_sf"/>
</dbReference>
<dbReference type="Proteomes" id="UP000008367">
    <property type="component" value="Unassembled WGS sequence"/>
</dbReference>
<dbReference type="PROSITE" id="PS50995">
    <property type="entry name" value="HTH_MARR_2"/>
    <property type="match status" value="1"/>
</dbReference>
<protein>
    <submittedName>
        <fullName evidence="5">MarR family protein</fullName>
    </submittedName>
</protein>
<evidence type="ECO:0000259" key="4">
    <source>
        <dbReference type="PROSITE" id="PS50995"/>
    </source>
</evidence>
<dbReference type="STRING" id="669.AL538_03550"/>
<dbReference type="SMART" id="SM00347">
    <property type="entry name" value="HTH_MARR"/>
    <property type="match status" value="1"/>
</dbReference>
<proteinExistence type="predicted"/>
<dbReference type="RefSeq" id="WP_009699875.1">
    <property type="nucleotide sequence ID" value="NZ_BJKR01000008.1"/>
</dbReference>
<keyword evidence="1" id="KW-0805">Transcription regulation</keyword>
<dbReference type="InterPro" id="IPR000835">
    <property type="entry name" value="HTH_MarR-typ"/>
</dbReference>
<evidence type="ECO:0000313" key="6">
    <source>
        <dbReference type="Proteomes" id="UP000008367"/>
    </source>
</evidence>
<evidence type="ECO:0000256" key="2">
    <source>
        <dbReference type="ARBA" id="ARBA00023125"/>
    </source>
</evidence>
<keyword evidence="3" id="KW-0804">Transcription</keyword>
<reference evidence="5 6" key="1">
    <citation type="submission" date="2012-10" db="EMBL/GenBank/DDBJ databases">
        <title>Genome sequence of Vibrio Cholerae HENC-02.</title>
        <authorList>
            <person name="Eppinger M."/>
            <person name="Hasan N.A."/>
            <person name="Sengamalay N."/>
            <person name="Hine E."/>
            <person name="Su Q."/>
            <person name="Daugherty S.C."/>
            <person name="Young S."/>
            <person name="Sadzewicz L."/>
            <person name="Tallon L."/>
            <person name="Cebula T.A."/>
            <person name="Ravel J."/>
            <person name="Colwell R.R."/>
        </authorList>
    </citation>
    <scope>NUCLEOTIDE SEQUENCE [LARGE SCALE GENOMIC DNA]</scope>
    <source>
        <strain evidence="5 6">HENC-02</strain>
    </source>
</reference>
<dbReference type="Pfam" id="PF12802">
    <property type="entry name" value="MarR_2"/>
    <property type="match status" value="1"/>
</dbReference>
<dbReference type="InterPro" id="IPR039422">
    <property type="entry name" value="MarR/SlyA-like"/>
</dbReference>
<name>A0A454D317_VIBHA</name>
<dbReference type="GO" id="GO:0003700">
    <property type="term" value="F:DNA-binding transcription factor activity"/>
    <property type="evidence" value="ECO:0007669"/>
    <property type="project" value="InterPro"/>
</dbReference>
<dbReference type="InterPro" id="IPR023187">
    <property type="entry name" value="Tscrpt_reg_MarR-type_CS"/>
</dbReference>
<evidence type="ECO:0000256" key="1">
    <source>
        <dbReference type="ARBA" id="ARBA00023015"/>
    </source>
</evidence>
<gene>
    <name evidence="5" type="ORF">VCHENC02_1422</name>
</gene>
<evidence type="ECO:0000313" key="5">
    <source>
        <dbReference type="EMBL" id="EKM33089.1"/>
    </source>
</evidence>
<accession>A0A454D317</accession>
<feature type="domain" description="HTH marR-type" evidence="4">
    <location>
        <begin position="21"/>
        <end position="157"/>
    </location>
</feature>
<dbReference type="PANTHER" id="PTHR33164">
    <property type="entry name" value="TRANSCRIPTIONAL REGULATOR, MARR FAMILY"/>
    <property type="match status" value="1"/>
</dbReference>
<sequence>MTSKQVAEQWLSINQELDGNVIELVTLFVRFGTSLSDARSHFCKKHGLNPSEFDVLATLYRSGEPYELTAKALKEQTLLPSSGALSNRLERLEAKELVVRKHDLVDKRSVKISLSKQGLALVAAMGPEFFGEMATLFAALPNEQRQSLLSLMSSLQA</sequence>
<keyword evidence="2" id="KW-0238">DNA-binding</keyword>
<dbReference type="PANTHER" id="PTHR33164:SF104">
    <property type="entry name" value="TRANSCRIPTIONAL REGULATORY PROTEIN"/>
    <property type="match status" value="1"/>
</dbReference>
<dbReference type="PROSITE" id="PS01117">
    <property type="entry name" value="HTH_MARR_1"/>
    <property type="match status" value="1"/>
</dbReference>
<dbReference type="AlphaFoldDB" id="A0A454D317"/>
<dbReference type="EMBL" id="AJSR01000442">
    <property type="protein sequence ID" value="EKM33089.1"/>
    <property type="molecule type" value="Genomic_DNA"/>
</dbReference>
<comment type="caution">
    <text evidence="5">The sequence shown here is derived from an EMBL/GenBank/DDBJ whole genome shotgun (WGS) entry which is preliminary data.</text>
</comment>
<dbReference type="GO" id="GO:0003677">
    <property type="term" value="F:DNA binding"/>
    <property type="evidence" value="ECO:0007669"/>
    <property type="project" value="UniProtKB-KW"/>
</dbReference>